<proteinExistence type="predicted"/>
<gene>
    <name evidence="9" type="ORF">DSM101010T_35200</name>
</gene>
<dbReference type="GO" id="GO:0016887">
    <property type="term" value="F:ATP hydrolysis activity"/>
    <property type="evidence" value="ECO:0007669"/>
    <property type="project" value="InterPro"/>
</dbReference>
<evidence type="ECO:0000256" key="1">
    <source>
        <dbReference type="ARBA" id="ARBA00004651"/>
    </source>
</evidence>
<accession>A0A7J0BPU2</accession>
<keyword evidence="10" id="KW-1185">Reference proteome</keyword>
<dbReference type="Gene3D" id="3.40.50.300">
    <property type="entry name" value="P-loop containing nucleotide triphosphate hydrolases"/>
    <property type="match status" value="1"/>
</dbReference>
<dbReference type="PANTHER" id="PTHR24221">
    <property type="entry name" value="ATP-BINDING CASSETTE SUB-FAMILY B"/>
    <property type="match status" value="1"/>
</dbReference>
<evidence type="ECO:0000256" key="7">
    <source>
        <dbReference type="SAM" id="Phobius"/>
    </source>
</evidence>
<evidence type="ECO:0000313" key="9">
    <source>
        <dbReference type="EMBL" id="GFM35155.1"/>
    </source>
</evidence>
<dbReference type="InterPro" id="IPR017871">
    <property type="entry name" value="ABC_transporter-like_CS"/>
</dbReference>
<keyword evidence="5 7" id="KW-1133">Transmembrane helix</keyword>
<comment type="subcellular location">
    <subcellularLocation>
        <location evidence="1">Cell membrane</location>
        <topology evidence="1">Multi-pass membrane protein</topology>
    </subcellularLocation>
</comment>
<dbReference type="GO" id="GO:0034040">
    <property type="term" value="F:ATPase-coupled lipid transmembrane transporter activity"/>
    <property type="evidence" value="ECO:0007669"/>
    <property type="project" value="TreeGrafter"/>
</dbReference>
<dbReference type="AlphaFoldDB" id="A0A7J0BPU2"/>
<dbReference type="InterPro" id="IPR003439">
    <property type="entry name" value="ABC_transporter-like_ATP-bd"/>
</dbReference>
<dbReference type="Gene3D" id="1.20.1560.10">
    <property type="entry name" value="ABC transporter type 1, transmembrane domain"/>
    <property type="match status" value="1"/>
</dbReference>
<evidence type="ECO:0000256" key="3">
    <source>
        <dbReference type="ARBA" id="ARBA00022741"/>
    </source>
</evidence>
<dbReference type="InterPro" id="IPR036640">
    <property type="entry name" value="ABC1_TM_sf"/>
</dbReference>
<dbReference type="InterPro" id="IPR003593">
    <property type="entry name" value="AAA+_ATPase"/>
</dbReference>
<protein>
    <recommendedName>
        <fullName evidence="8">ABC transporter domain-containing protein</fullName>
    </recommendedName>
</protein>
<sequence>MFQAENYLEKELSEQLDKGAPYRALQKFYAVCPTNALEFLVIMTVGGFGAYLIIWSGMSQGAAVAMLSLLAVSGWRMVPAANKIITGFKTLEQSWPYLEKLATYISGGHREVYEDGEQAELCFDNDIRVDNLAFSYDVESLPVLSDVSFDIRKAQTTAIIGDSGAGKSTMLYLLLGLLDPTGGNILLGDRRLDATTRGAWLKRVGYVPQSPYVQTGTLAENIAFGVPKPEISIDRVMECCKLAAIDFIDELANGLDTVVGDGGVRLSGGQCQRVAIARALYRDPCVLIFDEATSALDTHNEQAVMGALMSLRGKMTMVLVTHRLDSAFACDRVVYLRKGEAVVVGAPDEIIPLYKERQVCDVGFSECR</sequence>
<dbReference type="PROSITE" id="PS50893">
    <property type="entry name" value="ABC_TRANSPORTER_2"/>
    <property type="match status" value="1"/>
</dbReference>
<dbReference type="Proteomes" id="UP000503840">
    <property type="component" value="Unassembled WGS sequence"/>
</dbReference>
<dbReference type="PANTHER" id="PTHR24221:SF654">
    <property type="entry name" value="ATP-BINDING CASSETTE SUB-FAMILY B MEMBER 6"/>
    <property type="match status" value="1"/>
</dbReference>
<feature type="domain" description="ABC transporter" evidence="8">
    <location>
        <begin position="127"/>
        <end position="363"/>
    </location>
</feature>
<dbReference type="Pfam" id="PF00005">
    <property type="entry name" value="ABC_tran"/>
    <property type="match status" value="1"/>
</dbReference>
<evidence type="ECO:0000259" key="8">
    <source>
        <dbReference type="PROSITE" id="PS50893"/>
    </source>
</evidence>
<dbReference type="InterPro" id="IPR039421">
    <property type="entry name" value="Type_1_exporter"/>
</dbReference>
<keyword evidence="2 7" id="KW-0812">Transmembrane</keyword>
<dbReference type="PROSITE" id="PS00211">
    <property type="entry name" value="ABC_TRANSPORTER_1"/>
    <property type="match status" value="1"/>
</dbReference>
<reference evidence="9 10" key="1">
    <citation type="submission" date="2020-05" db="EMBL/GenBank/DDBJ databases">
        <title>Draft genome sequence of Desulfovibrio sp. strain HN2T.</title>
        <authorList>
            <person name="Ueno A."/>
            <person name="Tamazawa S."/>
            <person name="Tamamura S."/>
            <person name="Murakami T."/>
            <person name="Kiyama T."/>
            <person name="Inomata H."/>
            <person name="Amano Y."/>
            <person name="Miyakawa K."/>
            <person name="Tamaki H."/>
            <person name="Naganuma T."/>
            <person name="Kaneko K."/>
        </authorList>
    </citation>
    <scope>NUCLEOTIDE SEQUENCE [LARGE SCALE GENOMIC DNA]</scope>
    <source>
        <strain evidence="9 10">HN2</strain>
    </source>
</reference>
<keyword evidence="3" id="KW-0547">Nucleotide-binding</keyword>
<organism evidence="9 10">
    <name type="scientific">Desulfovibrio subterraneus</name>
    <dbReference type="NCBI Taxonomy" id="2718620"/>
    <lineage>
        <taxon>Bacteria</taxon>
        <taxon>Pseudomonadati</taxon>
        <taxon>Thermodesulfobacteriota</taxon>
        <taxon>Desulfovibrionia</taxon>
        <taxon>Desulfovibrionales</taxon>
        <taxon>Desulfovibrionaceae</taxon>
        <taxon>Desulfovibrio</taxon>
    </lineage>
</organism>
<dbReference type="EMBL" id="BLVO01000016">
    <property type="protein sequence ID" value="GFM35155.1"/>
    <property type="molecule type" value="Genomic_DNA"/>
</dbReference>
<dbReference type="SUPFAM" id="SSF52540">
    <property type="entry name" value="P-loop containing nucleoside triphosphate hydrolases"/>
    <property type="match status" value="1"/>
</dbReference>
<dbReference type="GO" id="GO:0005524">
    <property type="term" value="F:ATP binding"/>
    <property type="evidence" value="ECO:0007669"/>
    <property type="project" value="UniProtKB-KW"/>
</dbReference>
<keyword evidence="6 7" id="KW-0472">Membrane</keyword>
<evidence type="ECO:0000256" key="6">
    <source>
        <dbReference type="ARBA" id="ARBA00023136"/>
    </source>
</evidence>
<feature type="transmembrane region" description="Helical" evidence="7">
    <location>
        <begin position="28"/>
        <end position="54"/>
    </location>
</feature>
<dbReference type="InterPro" id="IPR027417">
    <property type="entry name" value="P-loop_NTPase"/>
</dbReference>
<evidence type="ECO:0000313" key="10">
    <source>
        <dbReference type="Proteomes" id="UP000503840"/>
    </source>
</evidence>
<evidence type="ECO:0000256" key="4">
    <source>
        <dbReference type="ARBA" id="ARBA00022840"/>
    </source>
</evidence>
<evidence type="ECO:0000256" key="2">
    <source>
        <dbReference type="ARBA" id="ARBA00022692"/>
    </source>
</evidence>
<name>A0A7J0BPU2_9BACT</name>
<keyword evidence="4" id="KW-0067">ATP-binding</keyword>
<dbReference type="SMART" id="SM00382">
    <property type="entry name" value="AAA"/>
    <property type="match status" value="1"/>
</dbReference>
<dbReference type="GO" id="GO:0005886">
    <property type="term" value="C:plasma membrane"/>
    <property type="evidence" value="ECO:0007669"/>
    <property type="project" value="UniProtKB-SubCell"/>
</dbReference>
<evidence type="ECO:0000256" key="5">
    <source>
        <dbReference type="ARBA" id="ARBA00022989"/>
    </source>
</evidence>
<comment type="caution">
    <text evidence="9">The sequence shown here is derived from an EMBL/GenBank/DDBJ whole genome shotgun (WGS) entry which is preliminary data.</text>
</comment>